<keyword evidence="5" id="KW-0560">Oxidoreductase</keyword>
<dbReference type="AlphaFoldDB" id="A0A087GDA3"/>
<sequence length="678" mass="76124">MSEAKVEEEDMISALPEDLLVTILLLVPIKDAVATMVLSKRWRFIWMMLPRLEYKENGDGDDDFDDYYELDNSKCNDDDDDDDERNKSIWLFFDKSMELHKAPLLRILHIKLGPRCPSDVDVGKWVAKAVYRGVVVLKIKLCWSAGPARLPKSLYNCKTLVQLVLSHKILVDFPSSSCLPSLIILDLLFVVYKDEASLVRLLSSCPVLADLGVKRMKDDNAYIDVKSFPDTDKFTTSLSAVSSLQLGLTDEVLVRCSTINFSRLIKLTIYPDRSDWLEPFLLLLENAPKLKDLLVDDEYVIIRPKILPLSWKQPSSVPGCLSSQLEIFEWRAYGRREVEEELLTYILANSMCLKTATISLKPTFGLEEQELIKKVLRASSRPLHVCIVGSGPAGFYTADKLLKTHEGARARVDIIDRLPTPFGLVRSGVAPDHPETKIAINQFSRVAQLKRCSFYGNVKLGSDLSLSELRDLYDVVVLAYGAESDKELGIPGERLSGIHSAREFVWWYNGHPDYSSLKPDLKRVILEFEDISCSMVLKAIGYKSVPINDLPFDHKKGIVPNVRGRVVSQTSGGIPQTEPGLYVCGWLKRGPVGIIATNLYCAEETVASISEDIEEGACESAKAGSKGLLQLLEERNVKKVDFSEWEKIDAKEKQMGSESNKPREKLVTWEDLLGEATN</sequence>
<feature type="domain" description="FBD" evidence="6">
    <location>
        <begin position="319"/>
        <end position="390"/>
    </location>
</feature>
<dbReference type="Pfam" id="PF00646">
    <property type="entry name" value="F-box"/>
    <property type="match status" value="1"/>
</dbReference>
<evidence type="ECO:0000256" key="4">
    <source>
        <dbReference type="ARBA" id="ARBA00022857"/>
    </source>
</evidence>
<dbReference type="SMART" id="SM00579">
    <property type="entry name" value="FBD"/>
    <property type="match status" value="1"/>
</dbReference>
<dbReference type="Gene3D" id="3.40.50.720">
    <property type="entry name" value="NAD(P)-binding Rossmann-like Domain"/>
    <property type="match status" value="2"/>
</dbReference>
<evidence type="ECO:0000313" key="7">
    <source>
        <dbReference type="EMBL" id="KFK27855.1"/>
    </source>
</evidence>
<name>A0A087GDA3_ARAAL</name>
<reference evidence="8" key="1">
    <citation type="journal article" date="2015" name="Nat. Plants">
        <title>Genome expansion of Arabis alpina linked with retrotransposition and reduced symmetric DNA methylation.</title>
        <authorList>
            <person name="Willing E.M."/>
            <person name="Rawat V."/>
            <person name="Mandakova T."/>
            <person name="Maumus F."/>
            <person name="James G.V."/>
            <person name="Nordstroem K.J."/>
            <person name="Becker C."/>
            <person name="Warthmann N."/>
            <person name="Chica C."/>
            <person name="Szarzynska B."/>
            <person name="Zytnicki M."/>
            <person name="Albani M.C."/>
            <person name="Kiefer C."/>
            <person name="Bergonzi S."/>
            <person name="Castaings L."/>
            <person name="Mateos J.L."/>
            <person name="Berns M.C."/>
            <person name="Bujdoso N."/>
            <person name="Piofczyk T."/>
            <person name="de Lorenzo L."/>
            <person name="Barrero-Sicilia C."/>
            <person name="Mateos I."/>
            <person name="Piednoel M."/>
            <person name="Hagmann J."/>
            <person name="Chen-Min-Tao R."/>
            <person name="Iglesias-Fernandez R."/>
            <person name="Schuster S.C."/>
            <person name="Alonso-Blanco C."/>
            <person name="Roudier F."/>
            <person name="Carbonero P."/>
            <person name="Paz-Ares J."/>
            <person name="Davis S.J."/>
            <person name="Pecinka A."/>
            <person name="Quesneville H."/>
            <person name="Colot V."/>
            <person name="Lysak M.A."/>
            <person name="Weigel D."/>
            <person name="Coupland G."/>
            <person name="Schneeberger K."/>
        </authorList>
    </citation>
    <scope>NUCLEOTIDE SEQUENCE [LARGE SCALE GENOMIC DNA]</scope>
    <source>
        <strain evidence="8">cv. Pajares</strain>
    </source>
</reference>
<dbReference type="InterPro" id="IPR036188">
    <property type="entry name" value="FAD/NAD-bd_sf"/>
</dbReference>
<proteinExistence type="predicted"/>
<evidence type="ECO:0000313" key="8">
    <source>
        <dbReference type="Proteomes" id="UP000029120"/>
    </source>
</evidence>
<dbReference type="InterPro" id="IPR001810">
    <property type="entry name" value="F-box_dom"/>
</dbReference>
<dbReference type="GO" id="GO:0016491">
    <property type="term" value="F:oxidoreductase activity"/>
    <property type="evidence" value="ECO:0007669"/>
    <property type="project" value="UniProtKB-KW"/>
</dbReference>
<keyword evidence="3" id="KW-0274">FAD</keyword>
<dbReference type="PANTHER" id="PTHR48467">
    <property type="entry name" value="GLUTAMATE SYNTHASE 1 [NADH], CHLOROPLASTIC-LIKE"/>
    <property type="match status" value="1"/>
</dbReference>
<dbReference type="InterPro" id="IPR036047">
    <property type="entry name" value="F-box-like_dom_sf"/>
</dbReference>
<evidence type="ECO:0000256" key="1">
    <source>
        <dbReference type="ARBA" id="ARBA00001974"/>
    </source>
</evidence>
<dbReference type="PANTHER" id="PTHR48467:SF1">
    <property type="entry name" value="GLUTAMATE SYNTHASE 1 [NADH], CHLOROPLASTIC-LIKE"/>
    <property type="match status" value="1"/>
</dbReference>
<dbReference type="Gene3D" id="3.80.10.10">
    <property type="entry name" value="Ribonuclease Inhibitor"/>
    <property type="match status" value="1"/>
</dbReference>
<evidence type="ECO:0000256" key="2">
    <source>
        <dbReference type="ARBA" id="ARBA00022630"/>
    </source>
</evidence>
<comment type="cofactor">
    <cofactor evidence="1">
        <name>FAD</name>
        <dbReference type="ChEBI" id="CHEBI:57692"/>
    </cofactor>
</comment>
<dbReference type="eggNOG" id="KOG1800">
    <property type="taxonomic scope" value="Eukaryota"/>
</dbReference>
<dbReference type="Pfam" id="PF24758">
    <property type="entry name" value="LRR_At5g56370"/>
    <property type="match status" value="1"/>
</dbReference>
<dbReference type="OrthoDB" id="333024at2759"/>
<dbReference type="Pfam" id="PF08387">
    <property type="entry name" value="FBD"/>
    <property type="match status" value="1"/>
</dbReference>
<dbReference type="InterPro" id="IPR032675">
    <property type="entry name" value="LRR_dom_sf"/>
</dbReference>
<keyword evidence="4" id="KW-0521">NADP</keyword>
<dbReference type="Pfam" id="PF13450">
    <property type="entry name" value="NAD_binding_8"/>
    <property type="match status" value="1"/>
</dbReference>
<protein>
    <recommendedName>
        <fullName evidence="6">FBD domain-containing protein</fullName>
    </recommendedName>
</protein>
<dbReference type="SUPFAM" id="SSF51971">
    <property type="entry name" value="Nucleotide-binding domain"/>
    <property type="match status" value="1"/>
</dbReference>
<evidence type="ECO:0000259" key="6">
    <source>
        <dbReference type="SMART" id="SM00579"/>
    </source>
</evidence>
<dbReference type="CDD" id="cd22160">
    <property type="entry name" value="F-box_AtFBL13-like"/>
    <property type="match status" value="1"/>
</dbReference>
<dbReference type="InterPro" id="IPR055411">
    <property type="entry name" value="LRR_FXL15/At3g58940/PEG3-like"/>
</dbReference>
<evidence type="ECO:0000256" key="5">
    <source>
        <dbReference type="ARBA" id="ARBA00023002"/>
    </source>
</evidence>
<dbReference type="InterPro" id="IPR055275">
    <property type="entry name" value="Ferredox_Rdtase"/>
</dbReference>
<keyword evidence="8" id="KW-1185">Reference proteome</keyword>
<keyword evidence="2" id="KW-0285">Flavoprotein</keyword>
<dbReference type="Gene3D" id="3.50.50.60">
    <property type="entry name" value="FAD/NAD(P)-binding domain"/>
    <property type="match status" value="2"/>
</dbReference>
<dbReference type="InterPro" id="IPR053781">
    <property type="entry name" value="F-box_AtFBL13-like"/>
</dbReference>
<dbReference type="Proteomes" id="UP000029120">
    <property type="component" value="Chromosome 8"/>
</dbReference>
<dbReference type="Gramene" id="KFK27855">
    <property type="protein sequence ID" value="KFK27855"/>
    <property type="gene ID" value="AALP_AA8G438200"/>
</dbReference>
<dbReference type="SUPFAM" id="SSF52047">
    <property type="entry name" value="RNI-like"/>
    <property type="match status" value="1"/>
</dbReference>
<gene>
    <name evidence="7" type="ordered locus">AALP_Aa8g438200</name>
</gene>
<evidence type="ECO:0000256" key="3">
    <source>
        <dbReference type="ARBA" id="ARBA00022827"/>
    </source>
</evidence>
<dbReference type="InterPro" id="IPR006566">
    <property type="entry name" value="FBD"/>
</dbReference>
<accession>A0A087GDA3</accession>
<organism evidence="7 8">
    <name type="scientific">Arabis alpina</name>
    <name type="common">Alpine rock-cress</name>
    <dbReference type="NCBI Taxonomy" id="50452"/>
    <lineage>
        <taxon>Eukaryota</taxon>
        <taxon>Viridiplantae</taxon>
        <taxon>Streptophyta</taxon>
        <taxon>Embryophyta</taxon>
        <taxon>Tracheophyta</taxon>
        <taxon>Spermatophyta</taxon>
        <taxon>Magnoliopsida</taxon>
        <taxon>eudicotyledons</taxon>
        <taxon>Gunneridae</taxon>
        <taxon>Pentapetalae</taxon>
        <taxon>rosids</taxon>
        <taxon>malvids</taxon>
        <taxon>Brassicales</taxon>
        <taxon>Brassicaceae</taxon>
        <taxon>Arabideae</taxon>
        <taxon>Arabis</taxon>
    </lineage>
</organism>
<dbReference type="EMBL" id="CM002876">
    <property type="protein sequence ID" value="KFK27855.1"/>
    <property type="molecule type" value="Genomic_DNA"/>
</dbReference>
<dbReference type="SUPFAM" id="SSF81383">
    <property type="entry name" value="F-box domain"/>
    <property type="match status" value="1"/>
</dbReference>
<dbReference type="PRINTS" id="PR00419">
    <property type="entry name" value="ADXRDTASE"/>
</dbReference>